<evidence type="ECO:0000313" key="1">
    <source>
        <dbReference type="EMBL" id="MBC8316310.1"/>
    </source>
</evidence>
<dbReference type="AlphaFoldDB" id="A0A8J6TEE0"/>
<proteinExistence type="predicted"/>
<name>A0A8J6TEE0_9BACT</name>
<sequence>MEEIKIQYCFQLPDKRQEVFDIVLDKKSMEAIDAHPSPSPEWSRLEFHQCPNCPWLEDERPWCPVAVKLASIVNKFENILSYDEIDLEVHTRERVVFQNTSAQRGIASYMGLVMATSGCPHTLFLKPMARFHLPLASEEETIYRAFSMHALAHYFLQPGNLDCKQQFDSLKDHYSALQTVNVAIAKRLKAACSTDSSVNALINLDMYAKAMPYVIEESLEELRYLFTPEQGE</sequence>
<dbReference type="Proteomes" id="UP000614424">
    <property type="component" value="Unassembled WGS sequence"/>
</dbReference>
<dbReference type="Pfam" id="PF21842">
    <property type="entry name" value="DUF6901"/>
    <property type="match status" value="1"/>
</dbReference>
<dbReference type="EMBL" id="JACNJZ010000018">
    <property type="protein sequence ID" value="MBC8316310.1"/>
    <property type="molecule type" value="Genomic_DNA"/>
</dbReference>
<protein>
    <submittedName>
        <fullName evidence="1">Uncharacterized protein</fullName>
    </submittedName>
</protein>
<reference evidence="1 2" key="1">
    <citation type="submission" date="2020-08" db="EMBL/GenBank/DDBJ databases">
        <title>Bridging the membrane lipid divide: bacteria of the FCB group superphylum have the potential to synthesize archaeal ether lipids.</title>
        <authorList>
            <person name="Villanueva L."/>
            <person name="Von Meijenfeldt F.A.B."/>
            <person name="Westbye A.B."/>
            <person name="Yadav S."/>
            <person name="Hopmans E.C."/>
            <person name="Dutilh B.E."/>
            <person name="Sinninghe Damste J.S."/>
        </authorList>
    </citation>
    <scope>NUCLEOTIDE SEQUENCE [LARGE SCALE GENOMIC DNA]</scope>
    <source>
        <strain evidence="1">NIOZ-UU47</strain>
    </source>
</reference>
<organism evidence="1 2">
    <name type="scientific">Candidatus Desulfobia pelagia</name>
    <dbReference type="NCBI Taxonomy" id="2841692"/>
    <lineage>
        <taxon>Bacteria</taxon>
        <taxon>Pseudomonadati</taxon>
        <taxon>Thermodesulfobacteriota</taxon>
        <taxon>Desulfobulbia</taxon>
        <taxon>Desulfobulbales</taxon>
        <taxon>Desulfobulbaceae</taxon>
        <taxon>Candidatus Desulfobia</taxon>
    </lineage>
</organism>
<accession>A0A8J6TEE0</accession>
<comment type="caution">
    <text evidence="1">The sequence shown here is derived from an EMBL/GenBank/DDBJ whole genome shotgun (WGS) entry which is preliminary data.</text>
</comment>
<dbReference type="InterPro" id="IPR054196">
    <property type="entry name" value="DUF6901"/>
</dbReference>
<gene>
    <name evidence="1" type="ORF">H8E41_00265</name>
</gene>
<evidence type="ECO:0000313" key="2">
    <source>
        <dbReference type="Proteomes" id="UP000614424"/>
    </source>
</evidence>